<sequence length="325" mass="36147">MPPCLDDSITEDTDTFKAHLKTSLTVKEKNHQSIPTKTKQQRPNVVWLTSEDNSACWYRLYNTEHGAPMPNIERLAKHGIVFNHAYSCGPVCSVARSTIISGCHGPRTGAQHHRSQISAKMPKGLKLFPYYLRQAGYYTTNNSKEDYNYSSADKKGVWDESVMLIESKGDGDAFGRKNKVQIAKLIDIADLQLHPFPEARNQLAKALYSSQPQERYWGLISCAVFGTQATPFYETAKQLAASDPYGLVRVRAAEFLGLVEVADPMPVIYDVLNKTTDPIEVNLILNSVVLLRDAAGVQVDPSVIKNAEWAALSPLVKSRATYLTQ</sequence>
<evidence type="ECO:0000256" key="1">
    <source>
        <dbReference type="ARBA" id="ARBA00008779"/>
    </source>
</evidence>
<dbReference type="InterPro" id="IPR000917">
    <property type="entry name" value="Sulfatase_N"/>
</dbReference>
<evidence type="ECO:0000259" key="3">
    <source>
        <dbReference type="Pfam" id="PF00884"/>
    </source>
</evidence>
<dbReference type="Proteomes" id="UP001290861">
    <property type="component" value="Unassembled WGS sequence"/>
</dbReference>
<dbReference type="PANTHER" id="PTHR42693:SF53">
    <property type="entry name" value="ENDO-4-O-SULFATASE"/>
    <property type="match status" value="1"/>
</dbReference>
<dbReference type="EMBL" id="JARVCO010000010">
    <property type="protein sequence ID" value="MDZ8119098.1"/>
    <property type="molecule type" value="Genomic_DNA"/>
</dbReference>
<dbReference type="InterPro" id="IPR017850">
    <property type="entry name" value="Alkaline_phosphatase_core_sf"/>
</dbReference>
<evidence type="ECO:0000256" key="2">
    <source>
        <dbReference type="ARBA" id="ARBA00022801"/>
    </source>
</evidence>
<comment type="similarity">
    <text evidence="1">Belongs to the sulfatase family.</text>
</comment>
<name>A0ABU5MY52_9BACT</name>
<accession>A0ABU5MY52</accession>
<evidence type="ECO:0000313" key="4">
    <source>
        <dbReference type="EMBL" id="MDZ8119098.1"/>
    </source>
</evidence>
<dbReference type="InterPro" id="IPR050738">
    <property type="entry name" value="Sulfatase"/>
</dbReference>
<gene>
    <name evidence="4" type="ORF">P9H32_10725</name>
</gene>
<comment type="caution">
    <text evidence="4">The sequence shown here is derived from an EMBL/GenBank/DDBJ whole genome shotgun (WGS) entry which is preliminary data.</text>
</comment>
<keyword evidence="5" id="KW-1185">Reference proteome</keyword>
<keyword evidence="2" id="KW-0378">Hydrolase</keyword>
<reference evidence="4 5" key="1">
    <citation type="journal article" date="2024" name="Appl. Environ. Microbiol.">
        <title>Pontiella agarivorans sp. nov., a novel marine anaerobic bacterium capable of degrading macroalgal polysaccharides and fixing nitrogen.</title>
        <authorList>
            <person name="Liu N."/>
            <person name="Kivenson V."/>
            <person name="Peng X."/>
            <person name="Cui Z."/>
            <person name="Lankiewicz T.S."/>
            <person name="Gosselin K.M."/>
            <person name="English C.J."/>
            <person name="Blair E.M."/>
            <person name="O'Malley M.A."/>
            <person name="Valentine D.L."/>
        </authorList>
    </citation>
    <scope>NUCLEOTIDE SEQUENCE [LARGE SCALE GENOMIC DNA]</scope>
    <source>
        <strain evidence="4 5">NLcol2</strain>
    </source>
</reference>
<dbReference type="Gene3D" id="3.40.720.10">
    <property type="entry name" value="Alkaline Phosphatase, subunit A"/>
    <property type="match status" value="1"/>
</dbReference>
<proteinExistence type="inferred from homology"/>
<evidence type="ECO:0000313" key="5">
    <source>
        <dbReference type="Proteomes" id="UP001290861"/>
    </source>
</evidence>
<dbReference type="PANTHER" id="PTHR42693">
    <property type="entry name" value="ARYLSULFATASE FAMILY MEMBER"/>
    <property type="match status" value="1"/>
</dbReference>
<dbReference type="SUPFAM" id="SSF53649">
    <property type="entry name" value="Alkaline phosphatase-like"/>
    <property type="match status" value="1"/>
</dbReference>
<protein>
    <submittedName>
        <fullName evidence="4">Sulfatase-like hydrolase/transferase</fullName>
    </submittedName>
</protein>
<organism evidence="4 5">
    <name type="scientific">Pontiella agarivorans</name>
    <dbReference type="NCBI Taxonomy" id="3038953"/>
    <lineage>
        <taxon>Bacteria</taxon>
        <taxon>Pseudomonadati</taxon>
        <taxon>Kiritimatiellota</taxon>
        <taxon>Kiritimatiellia</taxon>
        <taxon>Kiritimatiellales</taxon>
        <taxon>Pontiellaceae</taxon>
        <taxon>Pontiella</taxon>
    </lineage>
</organism>
<dbReference type="Pfam" id="PF00884">
    <property type="entry name" value="Sulfatase"/>
    <property type="match status" value="1"/>
</dbReference>
<feature type="domain" description="Sulfatase N-terminal" evidence="3">
    <location>
        <begin position="43"/>
        <end position="146"/>
    </location>
</feature>